<dbReference type="Gene3D" id="3.40.50.720">
    <property type="entry name" value="NAD(P)-binding Rossmann-like Domain"/>
    <property type="match status" value="1"/>
</dbReference>
<dbReference type="EMBL" id="JAPEUX010000003">
    <property type="protein sequence ID" value="KAJ4356125.1"/>
    <property type="molecule type" value="Genomic_DNA"/>
</dbReference>
<dbReference type="AlphaFoldDB" id="A0A9W9CCX4"/>
<gene>
    <name evidence="1" type="ORF">N0V89_004153</name>
</gene>
<sequence>MASLPNFLTPAGHSRFELNALLNSSVSAADAAITRFNLQKHTIRTYGSPDDLANDRETDLKLTSTRTDKHYEATLASIKAGKDA</sequence>
<comment type="caution">
    <text evidence="1">The sequence shown here is derived from an EMBL/GenBank/DDBJ whole genome shotgun (WGS) entry which is preliminary data.</text>
</comment>
<dbReference type="RefSeq" id="XP_056073251.1">
    <property type="nucleotide sequence ID" value="XM_056212943.1"/>
</dbReference>
<dbReference type="OrthoDB" id="10585091at2759"/>
<name>A0A9W9CCX4_9PLEO</name>
<proteinExistence type="predicted"/>
<dbReference type="SUPFAM" id="SSF51735">
    <property type="entry name" value="NAD(P)-binding Rossmann-fold domains"/>
    <property type="match status" value="1"/>
</dbReference>
<keyword evidence="2" id="KW-1185">Reference proteome</keyword>
<evidence type="ECO:0000313" key="2">
    <source>
        <dbReference type="Proteomes" id="UP001140513"/>
    </source>
</evidence>
<dbReference type="Proteomes" id="UP001140513">
    <property type="component" value="Unassembled WGS sequence"/>
</dbReference>
<reference evidence="1" key="1">
    <citation type="submission" date="2022-10" db="EMBL/GenBank/DDBJ databases">
        <title>Tapping the CABI collections for fungal endophytes: first genome assemblies for Collariella, Neodidymelliopsis, Ascochyta clinopodiicola, Didymella pomorum, Didymosphaeria variabile, Neocosmospora piperis and Neocucurbitaria cava.</title>
        <authorList>
            <person name="Hill R."/>
        </authorList>
    </citation>
    <scope>NUCLEOTIDE SEQUENCE</scope>
    <source>
        <strain evidence="1">IMI 356815</strain>
    </source>
</reference>
<organism evidence="1 2">
    <name type="scientific">Didymosphaeria variabile</name>
    <dbReference type="NCBI Taxonomy" id="1932322"/>
    <lineage>
        <taxon>Eukaryota</taxon>
        <taxon>Fungi</taxon>
        <taxon>Dikarya</taxon>
        <taxon>Ascomycota</taxon>
        <taxon>Pezizomycotina</taxon>
        <taxon>Dothideomycetes</taxon>
        <taxon>Pleosporomycetidae</taxon>
        <taxon>Pleosporales</taxon>
        <taxon>Massarineae</taxon>
        <taxon>Didymosphaeriaceae</taxon>
        <taxon>Didymosphaeria</taxon>
    </lineage>
</organism>
<dbReference type="GeneID" id="80907683"/>
<evidence type="ECO:0000313" key="1">
    <source>
        <dbReference type="EMBL" id="KAJ4356125.1"/>
    </source>
</evidence>
<accession>A0A9W9CCX4</accession>
<dbReference type="InterPro" id="IPR036291">
    <property type="entry name" value="NAD(P)-bd_dom_sf"/>
</dbReference>
<protein>
    <submittedName>
        <fullName evidence="1">Uncharacterized protein</fullName>
    </submittedName>
</protein>